<evidence type="ECO:0000259" key="2">
    <source>
        <dbReference type="Pfam" id="PF11181"/>
    </source>
</evidence>
<evidence type="ECO:0000313" key="3">
    <source>
        <dbReference type="EMBL" id="GGJ65809.1"/>
    </source>
</evidence>
<name>A0A917P7X1_9DEIO</name>
<comment type="caution">
    <text evidence="3">The sequence shown here is derived from an EMBL/GenBank/DDBJ whole genome shotgun (WGS) entry which is preliminary data.</text>
</comment>
<evidence type="ECO:0000313" key="4">
    <source>
        <dbReference type="Proteomes" id="UP000635726"/>
    </source>
</evidence>
<dbReference type="InterPro" id="IPR025889">
    <property type="entry name" value="GSP17M-like_dom"/>
</dbReference>
<dbReference type="AlphaFoldDB" id="A0A917P7X1"/>
<dbReference type="Pfam" id="PF11181">
    <property type="entry name" value="YflT"/>
    <property type="match status" value="1"/>
</dbReference>
<reference evidence="3" key="1">
    <citation type="journal article" date="2014" name="Int. J. Syst. Evol. Microbiol.">
        <title>Complete genome sequence of Corynebacterium casei LMG S-19264T (=DSM 44701T), isolated from a smear-ripened cheese.</title>
        <authorList>
            <consortium name="US DOE Joint Genome Institute (JGI-PGF)"/>
            <person name="Walter F."/>
            <person name="Albersmeier A."/>
            <person name="Kalinowski J."/>
            <person name="Ruckert C."/>
        </authorList>
    </citation>
    <scope>NUCLEOTIDE SEQUENCE</scope>
    <source>
        <strain evidence="3">JCM 14371</strain>
    </source>
</reference>
<feature type="transmembrane region" description="Helical" evidence="1">
    <location>
        <begin position="72"/>
        <end position="96"/>
    </location>
</feature>
<dbReference type="RefSeq" id="WP_188960822.1">
    <property type="nucleotide sequence ID" value="NZ_BMOE01000001.1"/>
</dbReference>
<feature type="domain" description="General stress protein 17M-like" evidence="2">
    <location>
        <begin position="23"/>
        <end position="97"/>
    </location>
</feature>
<protein>
    <recommendedName>
        <fullName evidence="2">General stress protein 17M-like domain-containing protein</fullName>
    </recommendedName>
</protein>
<reference evidence="3" key="2">
    <citation type="submission" date="2020-09" db="EMBL/GenBank/DDBJ databases">
        <authorList>
            <person name="Sun Q."/>
            <person name="Ohkuma M."/>
        </authorList>
    </citation>
    <scope>NUCLEOTIDE SEQUENCE</scope>
    <source>
        <strain evidence="3">JCM 14371</strain>
    </source>
</reference>
<organism evidence="3 4">
    <name type="scientific">Deinococcus aquiradiocola</name>
    <dbReference type="NCBI Taxonomy" id="393059"/>
    <lineage>
        <taxon>Bacteria</taxon>
        <taxon>Thermotogati</taxon>
        <taxon>Deinococcota</taxon>
        <taxon>Deinococci</taxon>
        <taxon>Deinococcales</taxon>
        <taxon>Deinococcaceae</taxon>
        <taxon>Deinococcus</taxon>
    </lineage>
</organism>
<keyword evidence="4" id="KW-1185">Reference proteome</keyword>
<keyword evidence="1" id="KW-1133">Transmembrane helix</keyword>
<dbReference type="Proteomes" id="UP000635726">
    <property type="component" value="Unassembled WGS sequence"/>
</dbReference>
<feature type="transmembrane region" description="Helical" evidence="1">
    <location>
        <begin position="102"/>
        <end position="123"/>
    </location>
</feature>
<evidence type="ECO:0000256" key="1">
    <source>
        <dbReference type="SAM" id="Phobius"/>
    </source>
</evidence>
<proteinExistence type="predicted"/>
<gene>
    <name evidence="3" type="ORF">GCM10008939_07270</name>
</gene>
<keyword evidence="1" id="KW-0812">Transmembrane</keyword>
<accession>A0A917P7X1</accession>
<keyword evidence="1" id="KW-0472">Membrane</keyword>
<dbReference type="EMBL" id="BMOE01000001">
    <property type="protein sequence ID" value="GGJ65809.1"/>
    <property type="molecule type" value="Genomic_DNA"/>
</dbReference>
<sequence length="170" mass="18615">MSQPFSPQQQVIGNMLDRPDRVLVASFRQYLDAQRAVDYLSDEKFPVERSSIVGEGLKIVEQVTGRLDWTRALSLGMSQGAFTGIFIGLILNFLGFGGGRGFLSLMIDGLLLGIIFGAVWGLLSYAVSGGRRDFTSVGGMRADHYNVMVDPEVAEQARTLLARMPATPER</sequence>